<keyword evidence="3" id="KW-1185">Reference proteome</keyword>
<dbReference type="STRING" id="1006006.Mcup_1261"/>
<dbReference type="EMBL" id="CP002656">
    <property type="protein sequence ID" value="AEB95366.1"/>
    <property type="molecule type" value="Genomic_DNA"/>
</dbReference>
<dbReference type="Pfam" id="PF18998">
    <property type="entry name" value="Flg_new_2"/>
    <property type="match status" value="1"/>
</dbReference>
<feature type="domain" description="Bacterial repeat" evidence="1">
    <location>
        <begin position="131"/>
        <end position="177"/>
    </location>
</feature>
<dbReference type="eggNOG" id="arCOG07715">
    <property type="taxonomic scope" value="Archaea"/>
</dbReference>
<accession>F4G3J6</accession>
<protein>
    <recommendedName>
        <fullName evidence="1">Bacterial repeat domain-containing protein</fullName>
    </recommendedName>
</protein>
<dbReference type="HOGENOM" id="CLU_1318560_0_0_2"/>
<name>F4G3J6_METCR</name>
<dbReference type="OrthoDB" id="34729at2157"/>
<dbReference type="AlphaFoldDB" id="F4G3J6"/>
<reference evidence="2 3" key="1">
    <citation type="journal article" date="2011" name="J. Bacteriol.">
        <title>Complete genome sequence of Metallosphaera cuprina, a metal sulfide-oxidizing archaeon from a hot spring.</title>
        <authorList>
            <person name="Liu L.J."/>
            <person name="You X.Y."/>
            <person name="Zheng H."/>
            <person name="Wang S."/>
            <person name="Jiang C.Y."/>
            <person name="Liu S.J."/>
        </authorList>
    </citation>
    <scope>NUCLEOTIDE SEQUENCE [LARGE SCALE GENOMIC DNA]</scope>
    <source>
        <strain evidence="2 3">Ar-4</strain>
    </source>
</reference>
<dbReference type="GeneID" id="10493452"/>
<evidence type="ECO:0000259" key="1">
    <source>
        <dbReference type="Pfam" id="PF18998"/>
    </source>
</evidence>
<dbReference type="PATRIC" id="fig|1006006.8.peg.1257"/>
<evidence type="ECO:0000313" key="2">
    <source>
        <dbReference type="EMBL" id="AEB95366.1"/>
    </source>
</evidence>
<evidence type="ECO:0000313" key="3">
    <source>
        <dbReference type="Proteomes" id="UP000007812"/>
    </source>
</evidence>
<dbReference type="InterPro" id="IPR044060">
    <property type="entry name" value="Bacterial_rp_domain"/>
</dbReference>
<dbReference type="Proteomes" id="UP000007812">
    <property type="component" value="Chromosome"/>
</dbReference>
<gene>
    <name evidence="2" type="ordered locus">Mcup_1261</name>
</gene>
<sequence>MTKKLAFLIPLLLAMNVHAAPLHVFLYGEPAQVILYSNGTVIYVGSNETINVQDSTLQVYVSSIMPYSSIFVNGVKTDNLTLLPNVSTLNVTVEPLYFTVQVNTLGDGYLNVKLANSSIIKVNGTKIFRVRAGDLITLYAVPNSGYSVSNWSNGMVGNQIWVMIYNNTNLTVSFSKNTIRSGVEPDISYTSLGFLAILGGLY</sequence>
<dbReference type="RefSeq" id="WP_013737864.1">
    <property type="nucleotide sequence ID" value="NC_015435.1"/>
</dbReference>
<dbReference type="KEGG" id="mcn:Mcup_1261"/>
<proteinExistence type="predicted"/>
<organism evidence="2 3">
    <name type="scientific">Metallosphaera cuprina (strain Ar-4)</name>
    <dbReference type="NCBI Taxonomy" id="1006006"/>
    <lineage>
        <taxon>Archaea</taxon>
        <taxon>Thermoproteota</taxon>
        <taxon>Thermoprotei</taxon>
        <taxon>Sulfolobales</taxon>
        <taxon>Sulfolobaceae</taxon>
        <taxon>Metallosphaera</taxon>
    </lineage>
</organism>